<gene>
    <name evidence="2" type="ORF">ELUCI_v1c04100</name>
</gene>
<evidence type="ECO:0000313" key="3">
    <source>
        <dbReference type="Proteomes" id="UP000237865"/>
    </source>
</evidence>
<keyword evidence="1" id="KW-0812">Transmembrane</keyword>
<dbReference type="Proteomes" id="UP000237865">
    <property type="component" value="Unassembled WGS sequence"/>
</dbReference>
<reference evidence="2 3" key="1">
    <citation type="submission" date="2017-11" db="EMBL/GenBank/DDBJ databases">
        <title>Genome sequence of Entomoplasma lucivorax PIPN-2 (ATCC 49196).</title>
        <authorList>
            <person name="Lo W.-S."/>
            <person name="Gasparich G.E."/>
            <person name="Kuo C.-H."/>
        </authorList>
    </citation>
    <scope>NUCLEOTIDE SEQUENCE [LARGE SCALE GENOMIC DNA]</scope>
    <source>
        <strain evidence="2 3">PIPN-2</strain>
    </source>
</reference>
<proteinExistence type="predicted"/>
<dbReference type="EMBL" id="PHNE01000001">
    <property type="protein sequence ID" value="PPE06119.1"/>
    <property type="molecule type" value="Genomic_DNA"/>
</dbReference>
<keyword evidence="1" id="KW-1133">Transmembrane helix</keyword>
<accession>A0A2S5RFK7</accession>
<name>A0A2S5RFK7_9MOLU</name>
<keyword evidence="3" id="KW-1185">Reference proteome</keyword>
<sequence length="117" mass="13147">MLAFAIIGSLIGFTLSIWFIVVVITKLNNMQKQLNKITKTLNNEADWDELAYLVSKGLELVEQTQTSEKVVQLQKMIAVAQKMINSKPALDKQPEINDLGVKLEELLSHFYAQQANG</sequence>
<evidence type="ECO:0000313" key="2">
    <source>
        <dbReference type="EMBL" id="PPE06119.1"/>
    </source>
</evidence>
<feature type="transmembrane region" description="Helical" evidence="1">
    <location>
        <begin position="6"/>
        <end position="27"/>
    </location>
</feature>
<keyword evidence="1" id="KW-0472">Membrane</keyword>
<organism evidence="2 3">
    <name type="scientific">Williamsoniiplasma lucivorax</name>
    <dbReference type="NCBI Taxonomy" id="209274"/>
    <lineage>
        <taxon>Bacteria</taxon>
        <taxon>Bacillati</taxon>
        <taxon>Mycoplasmatota</taxon>
        <taxon>Mollicutes</taxon>
        <taxon>Entomoplasmatales</taxon>
        <taxon>Williamsoniiplasma</taxon>
    </lineage>
</organism>
<evidence type="ECO:0000256" key="1">
    <source>
        <dbReference type="SAM" id="Phobius"/>
    </source>
</evidence>
<comment type="caution">
    <text evidence="2">The sequence shown here is derived from an EMBL/GenBank/DDBJ whole genome shotgun (WGS) entry which is preliminary data.</text>
</comment>
<dbReference type="RefSeq" id="WP_028126613.1">
    <property type="nucleotide sequence ID" value="NZ_PHNE01000001.1"/>
</dbReference>
<protein>
    <submittedName>
        <fullName evidence="2">Uncharacterized protein</fullName>
    </submittedName>
</protein>
<dbReference type="AlphaFoldDB" id="A0A2S5RFK7"/>